<protein>
    <submittedName>
        <fullName evidence="4">Uncharacterized protein</fullName>
    </submittedName>
</protein>
<keyword evidence="2" id="KW-0812">Transmembrane</keyword>
<evidence type="ECO:0000313" key="4">
    <source>
        <dbReference type="EMBL" id="KAF2488997.1"/>
    </source>
</evidence>
<feature type="signal peptide" evidence="3">
    <location>
        <begin position="1"/>
        <end position="22"/>
    </location>
</feature>
<feature type="region of interest" description="Disordered" evidence="1">
    <location>
        <begin position="197"/>
        <end position="224"/>
    </location>
</feature>
<sequence>MFTLKFYLSILPLLSSLHSAVAVPSRAYCRCVTFNENEPWASSPALLDASKREDICSRLGPELELWRHGDPAAYATYFDELVEENVWYPPPEGDLKPLPTGVLMEISMPRNTYHYEGPPSSAPTVPPRIVCRSESPRQVADPDSDSSLFYMAVILTMIFLACVAEFINMFFARLSAAYREKASVRLPGSEKRLRAWSSPDCDITDGLDRDGPPLDPILIDEKAQ</sequence>
<dbReference type="AlphaFoldDB" id="A0A6A6QC12"/>
<evidence type="ECO:0000256" key="1">
    <source>
        <dbReference type="SAM" id="MobiDB-lite"/>
    </source>
</evidence>
<reference evidence="4" key="1">
    <citation type="journal article" date="2020" name="Stud. Mycol.">
        <title>101 Dothideomycetes genomes: a test case for predicting lifestyles and emergence of pathogens.</title>
        <authorList>
            <person name="Haridas S."/>
            <person name="Albert R."/>
            <person name="Binder M."/>
            <person name="Bloem J."/>
            <person name="Labutti K."/>
            <person name="Salamov A."/>
            <person name="Andreopoulos B."/>
            <person name="Baker S."/>
            <person name="Barry K."/>
            <person name="Bills G."/>
            <person name="Bluhm B."/>
            <person name="Cannon C."/>
            <person name="Castanera R."/>
            <person name="Culley D."/>
            <person name="Daum C."/>
            <person name="Ezra D."/>
            <person name="Gonzalez J."/>
            <person name="Henrissat B."/>
            <person name="Kuo A."/>
            <person name="Liang C."/>
            <person name="Lipzen A."/>
            <person name="Lutzoni F."/>
            <person name="Magnuson J."/>
            <person name="Mondo S."/>
            <person name="Nolan M."/>
            <person name="Ohm R."/>
            <person name="Pangilinan J."/>
            <person name="Park H.-J."/>
            <person name="Ramirez L."/>
            <person name="Alfaro M."/>
            <person name="Sun H."/>
            <person name="Tritt A."/>
            <person name="Yoshinaga Y."/>
            <person name="Zwiers L.-H."/>
            <person name="Turgeon B."/>
            <person name="Goodwin S."/>
            <person name="Spatafora J."/>
            <person name="Crous P."/>
            <person name="Grigoriev I."/>
        </authorList>
    </citation>
    <scope>NUCLEOTIDE SEQUENCE</scope>
    <source>
        <strain evidence="4">CBS 269.34</strain>
    </source>
</reference>
<dbReference type="EMBL" id="MU004200">
    <property type="protein sequence ID" value="KAF2488997.1"/>
    <property type="molecule type" value="Genomic_DNA"/>
</dbReference>
<gene>
    <name evidence="4" type="ORF">BU16DRAFT_532040</name>
</gene>
<keyword evidence="2" id="KW-1133">Transmembrane helix</keyword>
<proteinExistence type="predicted"/>
<feature type="transmembrane region" description="Helical" evidence="2">
    <location>
        <begin position="148"/>
        <end position="171"/>
    </location>
</feature>
<feature type="chain" id="PRO_5025452860" evidence="3">
    <location>
        <begin position="23"/>
        <end position="224"/>
    </location>
</feature>
<evidence type="ECO:0000256" key="2">
    <source>
        <dbReference type="SAM" id="Phobius"/>
    </source>
</evidence>
<organism evidence="4 5">
    <name type="scientific">Lophium mytilinum</name>
    <dbReference type="NCBI Taxonomy" id="390894"/>
    <lineage>
        <taxon>Eukaryota</taxon>
        <taxon>Fungi</taxon>
        <taxon>Dikarya</taxon>
        <taxon>Ascomycota</taxon>
        <taxon>Pezizomycotina</taxon>
        <taxon>Dothideomycetes</taxon>
        <taxon>Pleosporomycetidae</taxon>
        <taxon>Mytilinidiales</taxon>
        <taxon>Mytilinidiaceae</taxon>
        <taxon>Lophium</taxon>
    </lineage>
</organism>
<dbReference type="Proteomes" id="UP000799750">
    <property type="component" value="Unassembled WGS sequence"/>
</dbReference>
<evidence type="ECO:0000256" key="3">
    <source>
        <dbReference type="SAM" id="SignalP"/>
    </source>
</evidence>
<name>A0A6A6QC12_9PEZI</name>
<keyword evidence="5" id="KW-1185">Reference proteome</keyword>
<accession>A0A6A6QC12</accession>
<dbReference type="OrthoDB" id="3936754at2759"/>
<keyword evidence="2" id="KW-0472">Membrane</keyword>
<keyword evidence="3" id="KW-0732">Signal</keyword>
<evidence type="ECO:0000313" key="5">
    <source>
        <dbReference type="Proteomes" id="UP000799750"/>
    </source>
</evidence>